<proteinExistence type="predicted"/>
<keyword evidence="2" id="KW-1185">Reference proteome</keyword>
<dbReference type="Proteomes" id="UP001234178">
    <property type="component" value="Unassembled WGS sequence"/>
</dbReference>
<protein>
    <submittedName>
        <fullName evidence="1">Uncharacterized protein</fullName>
    </submittedName>
</protein>
<accession>A0ABQ9Z903</accession>
<organism evidence="1 2">
    <name type="scientific">Daphnia magna</name>
    <dbReference type="NCBI Taxonomy" id="35525"/>
    <lineage>
        <taxon>Eukaryota</taxon>
        <taxon>Metazoa</taxon>
        <taxon>Ecdysozoa</taxon>
        <taxon>Arthropoda</taxon>
        <taxon>Crustacea</taxon>
        <taxon>Branchiopoda</taxon>
        <taxon>Diplostraca</taxon>
        <taxon>Cladocera</taxon>
        <taxon>Anomopoda</taxon>
        <taxon>Daphniidae</taxon>
        <taxon>Daphnia</taxon>
    </lineage>
</organism>
<dbReference type="EMBL" id="JAOYFB010000003">
    <property type="protein sequence ID" value="KAK4009372.1"/>
    <property type="molecule type" value="Genomic_DNA"/>
</dbReference>
<gene>
    <name evidence="1" type="ORF">OUZ56_018489</name>
</gene>
<reference evidence="1 2" key="1">
    <citation type="journal article" date="2023" name="Nucleic Acids Res.">
        <title>The hologenome of Daphnia magna reveals possible DNA methylation and microbiome-mediated evolution of the host genome.</title>
        <authorList>
            <person name="Chaturvedi A."/>
            <person name="Li X."/>
            <person name="Dhandapani V."/>
            <person name="Marshall H."/>
            <person name="Kissane S."/>
            <person name="Cuenca-Cambronero M."/>
            <person name="Asole G."/>
            <person name="Calvet F."/>
            <person name="Ruiz-Romero M."/>
            <person name="Marangio P."/>
            <person name="Guigo R."/>
            <person name="Rago D."/>
            <person name="Mirbahai L."/>
            <person name="Eastwood N."/>
            <person name="Colbourne J.K."/>
            <person name="Zhou J."/>
            <person name="Mallon E."/>
            <person name="Orsini L."/>
        </authorList>
    </citation>
    <scope>NUCLEOTIDE SEQUENCE [LARGE SCALE GENOMIC DNA]</scope>
    <source>
        <strain evidence="1">LRV0_1</strain>
    </source>
</reference>
<evidence type="ECO:0000313" key="2">
    <source>
        <dbReference type="Proteomes" id="UP001234178"/>
    </source>
</evidence>
<sequence>MVPQGISSKITALCLSGVFKNPLEIPQILLNMGMESADTSPQFILSGPHFQSLHVRKGPHFIPKSTKNLSKILGQSAGESPQFLLSAVRVRILSWPGNSVSTFRFPPLDGHCWIHVNNQLGLRETVSKGRDRHPLN</sequence>
<name>A0ABQ9Z903_9CRUS</name>
<comment type="caution">
    <text evidence="1">The sequence shown here is derived from an EMBL/GenBank/DDBJ whole genome shotgun (WGS) entry which is preliminary data.</text>
</comment>
<evidence type="ECO:0000313" key="1">
    <source>
        <dbReference type="EMBL" id="KAK4009372.1"/>
    </source>
</evidence>